<dbReference type="Proteomes" id="UP000276232">
    <property type="component" value="Unassembled WGS sequence"/>
</dbReference>
<evidence type="ECO:0000256" key="1">
    <source>
        <dbReference type="SAM" id="MobiDB-lite"/>
    </source>
</evidence>
<accession>A0A3N1G9T4</accession>
<organism evidence="3 4">
    <name type="scientific">Pseudokineococcus lusitanus</name>
    <dbReference type="NCBI Taxonomy" id="763993"/>
    <lineage>
        <taxon>Bacteria</taxon>
        <taxon>Bacillati</taxon>
        <taxon>Actinomycetota</taxon>
        <taxon>Actinomycetes</taxon>
        <taxon>Kineosporiales</taxon>
        <taxon>Kineosporiaceae</taxon>
        <taxon>Pseudokineococcus</taxon>
    </lineage>
</organism>
<feature type="compositionally biased region" description="Basic and acidic residues" evidence="1">
    <location>
        <begin position="381"/>
        <end position="392"/>
    </location>
</feature>
<reference evidence="3 4" key="1">
    <citation type="journal article" date="2015" name="Stand. Genomic Sci.">
        <title>Genomic Encyclopedia of Bacterial and Archaeal Type Strains, Phase III: the genomes of soil and plant-associated and newly described type strains.</title>
        <authorList>
            <person name="Whitman W.B."/>
            <person name="Woyke T."/>
            <person name="Klenk H.P."/>
            <person name="Zhou Y."/>
            <person name="Lilburn T.G."/>
            <person name="Beck B.J."/>
            <person name="De Vos P."/>
            <person name="Vandamme P."/>
            <person name="Eisen J.A."/>
            <person name="Garrity G."/>
            <person name="Hugenholtz P."/>
            <person name="Kyrpides N.C."/>
        </authorList>
    </citation>
    <scope>NUCLEOTIDE SEQUENCE [LARGE SCALE GENOMIC DNA]</scope>
    <source>
        <strain evidence="3 4">CECT 7306</strain>
    </source>
</reference>
<dbReference type="Gene3D" id="3.40.50.300">
    <property type="entry name" value="P-loop containing nucleotide triphosphate hydrolases"/>
    <property type="match status" value="1"/>
</dbReference>
<dbReference type="InterPro" id="IPR051927">
    <property type="entry name" value="Zn_Chap_cDPG_Synth"/>
</dbReference>
<evidence type="ECO:0000313" key="3">
    <source>
        <dbReference type="EMBL" id="ROP26974.1"/>
    </source>
</evidence>
<dbReference type="SMART" id="SM00833">
    <property type="entry name" value="CobW_C"/>
    <property type="match status" value="1"/>
</dbReference>
<dbReference type="PANTHER" id="PTHR43603:SF1">
    <property type="entry name" value="ZINC-REGULATED GTPASE METALLOPROTEIN ACTIVATOR 1"/>
    <property type="match status" value="1"/>
</dbReference>
<name>A0A3N1G9T4_9ACTN</name>
<dbReference type="EMBL" id="RJKN01000008">
    <property type="protein sequence ID" value="ROP26974.1"/>
    <property type="molecule type" value="Genomic_DNA"/>
</dbReference>
<dbReference type="InterPro" id="IPR027417">
    <property type="entry name" value="P-loop_NTPase"/>
</dbReference>
<gene>
    <name evidence="3" type="ORF">EDC03_2902</name>
</gene>
<evidence type="ECO:0000259" key="2">
    <source>
        <dbReference type="SMART" id="SM00833"/>
    </source>
</evidence>
<dbReference type="AlphaFoldDB" id="A0A3N1G9T4"/>
<dbReference type="PANTHER" id="PTHR43603">
    <property type="entry name" value="COBW DOMAIN-CONTAINING PROTEIN DDB_G0274527"/>
    <property type="match status" value="1"/>
</dbReference>
<dbReference type="RefSeq" id="WP_158674321.1">
    <property type="nucleotide sequence ID" value="NZ_RJKN01000008.1"/>
</dbReference>
<dbReference type="InParanoid" id="A0A3N1G9T4"/>
<sequence length="392" mass="40590">MSRLVRRGRRTTPVTVVVSADGVLRDAAVGGLLCDEPGVVVVRHDLGPHREDGLRRVVVDATGVVEDVTVALEHSCLSCALREDALPAVVAAARDGRWRRVVLVLPVTAEPVPAVMALANGEVAGRAVAEVVHLDGVVAVAAAGAVVPDLFGDDLLLERGLGLDEVDERSVGEVVARQLEEADVVLLDGPPSPAAGAALRHLAGARAEVLRLHEATGAEVLAPRRPAAVRGARSDLRRLRHPGVPDEHGVWTLLLESSRPLHPGRLVDRAAELGGSPLRARGTFWVPTRPGTACAWDGAGGQLSIGPLAGPGLPAAGGPPVTRLLVTGRTGHPEEEDPDGAAPEQVRRVFEEVLATPAELAAGWPAGDDGLSPWLGAPDVVGREGRGRAGAA</sequence>
<proteinExistence type="predicted"/>
<feature type="region of interest" description="Disordered" evidence="1">
    <location>
        <begin position="362"/>
        <end position="392"/>
    </location>
</feature>
<comment type="caution">
    <text evidence="3">The sequence shown here is derived from an EMBL/GenBank/DDBJ whole genome shotgun (WGS) entry which is preliminary data.</text>
</comment>
<feature type="domain" description="CobW C-terminal" evidence="2">
    <location>
        <begin position="250"/>
        <end position="354"/>
    </location>
</feature>
<keyword evidence="4" id="KW-1185">Reference proteome</keyword>
<dbReference type="OrthoDB" id="9808822at2"/>
<dbReference type="Pfam" id="PF02492">
    <property type="entry name" value="cobW"/>
    <property type="match status" value="1"/>
</dbReference>
<dbReference type="InterPro" id="IPR011629">
    <property type="entry name" value="CobW-like_C"/>
</dbReference>
<dbReference type="InterPro" id="IPR003495">
    <property type="entry name" value="CobW/HypB/UreG_nucleotide-bd"/>
</dbReference>
<dbReference type="Pfam" id="PF07683">
    <property type="entry name" value="CobW_C"/>
    <property type="match status" value="1"/>
</dbReference>
<evidence type="ECO:0000313" key="4">
    <source>
        <dbReference type="Proteomes" id="UP000276232"/>
    </source>
</evidence>
<protein>
    <submittedName>
        <fullName evidence="3">G3E family GTPase</fullName>
    </submittedName>
</protein>